<evidence type="ECO:0000313" key="7">
    <source>
        <dbReference type="EMBL" id="VDD58989.1"/>
    </source>
</evidence>
<dbReference type="Gene3D" id="1.10.630.10">
    <property type="entry name" value="Cytochrome P450"/>
    <property type="match status" value="1"/>
</dbReference>
<evidence type="ECO:0000256" key="3">
    <source>
        <dbReference type="ARBA" id="ARBA00022692"/>
    </source>
</evidence>
<dbReference type="GO" id="GO:0016705">
    <property type="term" value="F:oxidoreductase activity, acting on paired donors, with incorporation or reduction of molecular oxygen"/>
    <property type="evidence" value="ECO:0007669"/>
    <property type="project" value="InterPro"/>
</dbReference>
<dbReference type="GO" id="GO:0005506">
    <property type="term" value="F:iron ion binding"/>
    <property type="evidence" value="ECO:0007669"/>
    <property type="project" value="InterPro"/>
</dbReference>
<dbReference type="InterPro" id="IPR001128">
    <property type="entry name" value="Cyt_P450"/>
</dbReference>
<dbReference type="AlphaFoldDB" id="A0A3P6GZ69"/>
<dbReference type="PANTHER" id="PTHR47956">
    <property type="entry name" value="CYTOCHROME P450 71B11-RELATED"/>
    <property type="match status" value="1"/>
</dbReference>
<dbReference type="InterPro" id="IPR036396">
    <property type="entry name" value="Cyt_P450_sf"/>
</dbReference>
<dbReference type="InterPro" id="IPR050193">
    <property type="entry name" value="Cytochrome_P450_71"/>
</dbReference>
<organism evidence="7">
    <name type="scientific">Brassica oleracea</name>
    <name type="common">Wild cabbage</name>
    <dbReference type="NCBI Taxonomy" id="3712"/>
    <lineage>
        <taxon>Eukaryota</taxon>
        <taxon>Viridiplantae</taxon>
        <taxon>Streptophyta</taxon>
        <taxon>Embryophyta</taxon>
        <taxon>Tracheophyta</taxon>
        <taxon>Spermatophyta</taxon>
        <taxon>Magnoliopsida</taxon>
        <taxon>eudicotyledons</taxon>
        <taxon>Gunneridae</taxon>
        <taxon>Pentapetalae</taxon>
        <taxon>rosids</taxon>
        <taxon>malvids</taxon>
        <taxon>Brassicales</taxon>
        <taxon>Brassicaceae</taxon>
        <taxon>Brassiceae</taxon>
        <taxon>Brassica</taxon>
    </lineage>
</organism>
<evidence type="ECO:0008006" key="8">
    <source>
        <dbReference type="Google" id="ProtNLM"/>
    </source>
</evidence>
<keyword evidence="3" id="KW-0812">Transmembrane</keyword>
<evidence type="ECO:0000256" key="2">
    <source>
        <dbReference type="ARBA" id="ARBA00010617"/>
    </source>
</evidence>
<proteinExistence type="inferred from homology"/>
<comment type="similarity">
    <text evidence="2">Belongs to the cytochrome P450 family.</text>
</comment>
<gene>
    <name evidence="7" type="ORF">BOLC8T52218H</name>
</gene>
<dbReference type="GO" id="GO:0020037">
    <property type="term" value="F:heme binding"/>
    <property type="evidence" value="ECO:0007669"/>
    <property type="project" value="InterPro"/>
</dbReference>
<dbReference type="GO" id="GO:0004497">
    <property type="term" value="F:monooxygenase activity"/>
    <property type="evidence" value="ECO:0007669"/>
    <property type="project" value="InterPro"/>
</dbReference>
<keyword evidence="6" id="KW-0472">Membrane</keyword>
<reference evidence="7" key="1">
    <citation type="submission" date="2018-11" db="EMBL/GenBank/DDBJ databases">
        <authorList>
            <consortium name="Genoscope - CEA"/>
            <person name="William W."/>
        </authorList>
    </citation>
    <scope>NUCLEOTIDE SEQUENCE</scope>
</reference>
<protein>
    <recommendedName>
        <fullName evidence="8">Cytochrome P450</fullName>
    </recommendedName>
</protein>
<dbReference type="Pfam" id="PF00067">
    <property type="entry name" value="p450"/>
    <property type="match status" value="1"/>
</dbReference>
<evidence type="ECO:0000256" key="6">
    <source>
        <dbReference type="ARBA" id="ARBA00023136"/>
    </source>
</evidence>
<dbReference type="EMBL" id="LR031879">
    <property type="protein sequence ID" value="VDD58989.1"/>
    <property type="molecule type" value="Genomic_DNA"/>
</dbReference>
<dbReference type="SUPFAM" id="SSF48264">
    <property type="entry name" value="Cytochrome P450"/>
    <property type="match status" value="1"/>
</dbReference>
<sequence>MFHLFFRELPQKYGPVMLIIFGIDIVVISSKEAAAVQRLSSPLLVKNGKLQDSDEFNLDRFVNSTIADKGLELELLPIGSGKRICPETRIATVELGLLNLLYFFDWELPQGKRVKDIDLEETGIITLSKRTALEPVPVLHH</sequence>
<accession>A0A3P6GZ69</accession>
<keyword evidence="5" id="KW-0560">Oxidoreductase</keyword>
<name>A0A3P6GZ69_BRAOL</name>
<evidence type="ECO:0000256" key="5">
    <source>
        <dbReference type="ARBA" id="ARBA00023002"/>
    </source>
</evidence>
<comment type="subcellular location">
    <subcellularLocation>
        <location evidence="1">Membrane</location>
        <topology evidence="1">Single-pass membrane protein</topology>
    </subcellularLocation>
</comment>
<evidence type="ECO:0000256" key="4">
    <source>
        <dbReference type="ARBA" id="ARBA00022989"/>
    </source>
</evidence>
<keyword evidence="4" id="KW-1133">Transmembrane helix</keyword>
<dbReference type="GO" id="GO:0016020">
    <property type="term" value="C:membrane"/>
    <property type="evidence" value="ECO:0007669"/>
    <property type="project" value="UniProtKB-SubCell"/>
</dbReference>
<evidence type="ECO:0000256" key="1">
    <source>
        <dbReference type="ARBA" id="ARBA00004167"/>
    </source>
</evidence>
<dbReference type="PANTHER" id="PTHR47956:SF45">
    <property type="entry name" value="CYTOCHROME P450 71B7"/>
    <property type="match status" value="1"/>
</dbReference>